<dbReference type="AlphaFoldDB" id="A0A4R6E0Q8"/>
<dbReference type="PANTHER" id="PTHR40278:SF2">
    <property type="entry name" value="TYPE IV PILUS INNER MEMBRANE COMPONENT PILN"/>
    <property type="match status" value="1"/>
</dbReference>
<accession>A0A4R6E0Q8</accession>
<feature type="transmembrane region" description="Helical" evidence="2">
    <location>
        <begin position="21"/>
        <end position="46"/>
    </location>
</feature>
<reference evidence="3 4" key="1">
    <citation type="submission" date="2019-03" db="EMBL/GenBank/DDBJ databases">
        <title>Genomic Encyclopedia of Type Strains, Phase IV (KMG-IV): sequencing the most valuable type-strain genomes for metagenomic binning, comparative biology and taxonomic classification.</title>
        <authorList>
            <person name="Goeker M."/>
        </authorList>
    </citation>
    <scope>NUCLEOTIDE SEQUENCE [LARGE SCALE GENOMIC DNA]</scope>
    <source>
        <strain evidence="3 4">DSM 12121</strain>
    </source>
</reference>
<name>A0A4R6E0Q8_9RHOO</name>
<dbReference type="RefSeq" id="WP_133590718.1">
    <property type="nucleotide sequence ID" value="NZ_SNVV01000007.1"/>
</dbReference>
<gene>
    <name evidence="3" type="ORF">C7389_10720</name>
</gene>
<keyword evidence="1" id="KW-0175">Coiled coil</keyword>
<evidence type="ECO:0000256" key="2">
    <source>
        <dbReference type="SAM" id="Phobius"/>
    </source>
</evidence>
<dbReference type="Pfam" id="PF05137">
    <property type="entry name" value="PilN"/>
    <property type="match status" value="1"/>
</dbReference>
<sequence>MIRINLLPHREQRRKERRQQFYVVSGLMILLAAVIALLVHTVYAGYIDRQERKNDFFKAEIAKLDTEIAEIRRLREQIDALLARKQVIESLQGDRAQTVHLFNELAQRMPDGVYLRSVKQNGQRITLIGYAQSNARVSNLMRNIEASPYLAQPSLVEVKAATVNNRQVSEFSLNMSLKRPDVPAGVAAPQGGAR</sequence>
<dbReference type="PANTHER" id="PTHR40278">
    <property type="entry name" value="DNA UTILIZATION PROTEIN HOFN"/>
    <property type="match status" value="1"/>
</dbReference>
<evidence type="ECO:0000313" key="4">
    <source>
        <dbReference type="Proteomes" id="UP000295129"/>
    </source>
</evidence>
<keyword evidence="4" id="KW-1185">Reference proteome</keyword>
<comment type="caution">
    <text evidence="3">The sequence shown here is derived from an EMBL/GenBank/DDBJ whole genome shotgun (WGS) entry which is preliminary data.</text>
</comment>
<dbReference type="GO" id="GO:0043683">
    <property type="term" value="P:type IV pilus assembly"/>
    <property type="evidence" value="ECO:0007669"/>
    <property type="project" value="TreeGrafter"/>
</dbReference>
<evidence type="ECO:0000313" key="3">
    <source>
        <dbReference type="EMBL" id="TDN51286.1"/>
    </source>
</evidence>
<evidence type="ECO:0000256" key="1">
    <source>
        <dbReference type="SAM" id="Coils"/>
    </source>
</evidence>
<dbReference type="Proteomes" id="UP000295129">
    <property type="component" value="Unassembled WGS sequence"/>
</dbReference>
<dbReference type="OrthoDB" id="5296173at2"/>
<feature type="coiled-coil region" evidence="1">
    <location>
        <begin position="47"/>
        <end position="91"/>
    </location>
</feature>
<organism evidence="3 4">
    <name type="scientific">Azoarcus indigens</name>
    <dbReference type="NCBI Taxonomy" id="29545"/>
    <lineage>
        <taxon>Bacteria</taxon>
        <taxon>Pseudomonadati</taxon>
        <taxon>Pseudomonadota</taxon>
        <taxon>Betaproteobacteria</taxon>
        <taxon>Rhodocyclales</taxon>
        <taxon>Zoogloeaceae</taxon>
        <taxon>Azoarcus</taxon>
    </lineage>
</organism>
<dbReference type="InterPro" id="IPR052534">
    <property type="entry name" value="Extracell_DNA_Util/SecSys_Comp"/>
</dbReference>
<dbReference type="InterPro" id="IPR007813">
    <property type="entry name" value="PilN"/>
</dbReference>
<keyword evidence="2" id="KW-0472">Membrane</keyword>
<dbReference type="EMBL" id="SNVV01000007">
    <property type="protein sequence ID" value="TDN51286.1"/>
    <property type="molecule type" value="Genomic_DNA"/>
</dbReference>
<keyword evidence="2" id="KW-0812">Transmembrane</keyword>
<keyword evidence="2" id="KW-1133">Transmembrane helix</keyword>
<proteinExistence type="predicted"/>
<protein>
    <submittedName>
        <fullName evidence="3">Type IV pilus assembly protein PilN</fullName>
    </submittedName>
</protein>
<dbReference type="GO" id="GO:0043107">
    <property type="term" value="P:type IV pilus-dependent motility"/>
    <property type="evidence" value="ECO:0007669"/>
    <property type="project" value="TreeGrafter"/>
</dbReference>